<dbReference type="KEGG" id="sfj:SAMEA4384070_3377"/>
<organism evidence="6 7">
    <name type="scientific">Serratia ficaria</name>
    <dbReference type="NCBI Taxonomy" id="61651"/>
    <lineage>
        <taxon>Bacteria</taxon>
        <taxon>Pseudomonadati</taxon>
        <taxon>Pseudomonadota</taxon>
        <taxon>Gammaproteobacteria</taxon>
        <taxon>Enterobacterales</taxon>
        <taxon>Yersiniaceae</taxon>
        <taxon>Serratia</taxon>
    </lineage>
</organism>
<dbReference type="Proteomes" id="UP000215134">
    <property type="component" value="Chromosome 1"/>
</dbReference>
<sequence>MSIAPKAPPARQRILLTAHDLFYREGIRATGIDRIIKESGVTKVTFYRHFPSKNELIQAFLNYRHQQWLAWFSGSLARHVAQSGGLLSALPLCLEEWFGDPHYRGCAFINTAVELADMLPESLRLAQQHKRQMADEIARHLPEGPEQQPRAAMLAMLIDGAIVKVQIERQPQEALRLLKEMLQTLAKGGFAQ</sequence>
<dbReference type="SUPFAM" id="SSF48498">
    <property type="entry name" value="Tetracyclin repressor-like, C-terminal domain"/>
    <property type="match status" value="1"/>
</dbReference>
<accession>A0A240C701</accession>
<name>A0A240C701_SERFI</name>
<dbReference type="GO" id="GO:0003677">
    <property type="term" value="F:DNA binding"/>
    <property type="evidence" value="ECO:0007669"/>
    <property type="project" value="UniProtKB-UniRule"/>
</dbReference>
<evidence type="ECO:0000256" key="3">
    <source>
        <dbReference type="ARBA" id="ARBA00023163"/>
    </source>
</evidence>
<reference evidence="6 7" key="1">
    <citation type="submission" date="2017-06" db="EMBL/GenBank/DDBJ databases">
        <authorList>
            <consortium name="Pathogen Informatics"/>
        </authorList>
    </citation>
    <scope>NUCLEOTIDE SEQUENCE [LARGE SCALE GENOMIC DNA]</scope>
    <source>
        <strain evidence="6 7">NCTC12148</strain>
    </source>
</reference>
<dbReference type="Gene3D" id="1.10.357.10">
    <property type="entry name" value="Tetracycline Repressor, domain 2"/>
    <property type="match status" value="1"/>
</dbReference>
<feature type="DNA-binding region" description="H-T-H motif" evidence="4">
    <location>
        <begin position="31"/>
        <end position="50"/>
    </location>
</feature>
<feature type="domain" description="HTH tetR-type" evidence="5">
    <location>
        <begin position="8"/>
        <end position="68"/>
    </location>
</feature>
<dbReference type="InterPro" id="IPR009057">
    <property type="entry name" value="Homeodomain-like_sf"/>
</dbReference>
<dbReference type="RefSeq" id="WP_095098504.1">
    <property type="nucleotide sequence ID" value="NZ_CAMIQD010000001.1"/>
</dbReference>
<dbReference type="GeneID" id="75028517"/>
<dbReference type="EMBL" id="LT906479">
    <property type="protein sequence ID" value="SNW03579.1"/>
    <property type="molecule type" value="Genomic_DNA"/>
</dbReference>
<dbReference type="STRING" id="1411141.GCA_001590885_01449"/>
<dbReference type="PANTHER" id="PTHR47506:SF1">
    <property type="entry name" value="HTH-TYPE TRANSCRIPTIONAL REGULATOR YJDC"/>
    <property type="match status" value="1"/>
</dbReference>
<dbReference type="SUPFAM" id="SSF46689">
    <property type="entry name" value="Homeodomain-like"/>
    <property type="match status" value="1"/>
</dbReference>
<evidence type="ECO:0000256" key="1">
    <source>
        <dbReference type="ARBA" id="ARBA00023015"/>
    </source>
</evidence>
<dbReference type="PROSITE" id="PS50977">
    <property type="entry name" value="HTH_TETR_2"/>
    <property type="match status" value="1"/>
</dbReference>
<dbReference type="Pfam" id="PF00440">
    <property type="entry name" value="TetR_N"/>
    <property type="match status" value="1"/>
</dbReference>
<protein>
    <submittedName>
        <fullName evidence="6">Solvent efflux pump srpABC operon corepressor</fullName>
    </submittedName>
</protein>
<evidence type="ECO:0000313" key="7">
    <source>
        <dbReference type="Proteomes" id="UP000215134"/>
    </source>
</evidence>
<dbReference type="PRINTS" id="PR00455">
    <property type="entry name" value="HTHTETR"/>
</dbReference>
<keyword evidence="1" id="KW-0805">Transcription regulation</keyword>
<evidence type="ECO:0000259" key="5">
    <source>
        <dbReference type="PROSITE" id="PS50977"/>
    </source>
</evidence>
<gene>
    <name evidence="6" type="primary">srpR</name>
    <name evidence="6" type="ORF">SAMEA4384070_03377</name>
</gene>
<dbReference type="InterPro" id="IPR036271">
    <property type="entry name" value="Tet_transcr_reg_TetR-rel_C_sf"/>
</dbReference>
<keyword evidence="7" id="KW-1185">Reference proteome</keyword>
<keyword evidence="3" id="KW-0804">Transcription</keyword>
<dbReference type="InterPro" id="IPR001647">
    <property type="entry name" value="HTH_TetR"/>
</dbReference>
<dbReference type="PANTHER" id="PTHR47506">
    <property type="entry name" value="TRANSCRIPTIONAL REGULATORY PROTEIN"/>
    <property type="match status" value="1"/>
</dbReference>
<proteinExistence type="predicted"/>
<dbReference type="OrthoDB" id="116240at2"/>
<keyword evidence="2 4" id="KW-0238">DNA-binding</keyword>
<evidence type="ECO:0000256" key="4">
    <source>
        <dbReference type="PROSITE-ProRule" id="PRU00335"/>
    </source>
</evidence>
<evidence type="ECO:0000256" key="2">
    <source>
        <dbReference type="ARBA" id="ARBA00023125"/>
    </source>
</evidence>
<dbReference type="AlphaFoldDB" id="A0A240C701"/>
<evidence type="ECO:0000313" key="6">
    <source>
        <dbReference type="EMBL" id="SNW03579.1"/>
    </source>
</evidence>